<protein>
    <submittedName>
        <fullName evidence="2">Uncharacterized protein</fullName>
    </submittedName>
</protein>
<dbReference type="EMBL" id="JAGETR010000172">
    <property type="protein sequence ID" value="MBO2007307.1"/>
    <property type="molecule type" value="Genomic_DNA"/>
</dbReference>
<name>A0A939NQH1_SERMA</name>
<gene>
    <name evidence="2" type="ORF">J4732_20080</name>
</gene>
<accession>A0A939NQH1</accession>
<comment type="caution">
    <text evidence="2">The sequence shown here is derived from an EMBL/GenBank/DDBJ whole genome shotgun (WGS) entry which is preliminary data.</text>
</comment>
<evidence type="ECO:0000313" key="2">
    <source>
        <dbReference type="EMBL" id="MBO2007307.1"/>
    </source>
</evidence>
<proteinExistence type="predicted"/>
<feature type="compositionally biased region" description="Basic residues" evidence="1">
    <location>
        <begin position="65"/>
        <end position="74"/>
    </location>
</feature>
<reference evidence="2" key="1">
    <citation type="submission" date="2021-03" db="EMBL/GenBank/DDBJ databases">
        <title>Molecular epidemiology and mechanisms of colistin and carbapenem resistance in Enterobacteriaceae from clinical isolates, the environment and porcine samples in Pretoria, South Africa.</title>
        <authorList>
            <person name="Bogoshi D."/>
            <person name="Mbelle N.M."/>
            <person name="Naidoo V."/>
            <person name="Osei Sekyere J."/>
        </authorList>
    </citation>
    <scope>NUCLEOTIDE SEQUENCE</scope>
    <source>
        <strain evidence="2">C080</strain>
    </source>
</reference>
<organism evidence="2">
    <name type="scientific">Serratia marcescens</name>
    <dbReference type="NCBI Taxonomy" id="615"/>
    <lineage>
        <taxon>Bacteria</taxon>
        <taxon>Pseudomonadati</taxon>
        <taxon>Pseudomonadota</taxon>
        <taxon>Gammaproteobacteria</taxon>
        <taxon>Enterobacterales</taxon>
        <taxon>Yersiniaceae</taxon>
        <taxon>Serratia</taxon>
    </lineage>
</organism>
<evidence type="ECO:0000256" key="1">
    <source>
        <dbReference type="SAM" id="MobiDB-lite"/>
    </source>
</evidence>
<feature type="non-terminal residue" evidence="2">
    <location>
        <position position="1"/>
    </location>
</feature>
<sequence length="90" mass="10419">GVETEPRRRCIDTCHVATSPPVRSAYRRRVRSTLLSSLAHIVGFNYLRGMPERRQKASSTAHVDRHQHRERAHRQNGVQRHAIRVSTISR</sequence>
<dbReference type="AlphaFoldDB" id="A0A939NQH1"/>
<feature type="region of interest" description="Disordered" evidence="1">
    <location>
        <begin position="53"/>
        <end position="90"/>
    </location>
</feature>